<gene>
    <name evidence="5" type="primary">WDR20</name>
    <name evidence="5" type="ORF">T10_1364</name>
</gene>
<evidence type="ECO:0000256" key="3">
    <source>
        <dbReference type="PROSITE-ProRule" id="PRU00221"/>
    </source>
</evidence>
<feature type="compositionally biased region" description="Polar residues" evidence="4">
    <location>
        <begin position="507"/>
        <end position="517"/>
    </location>
</feature>
<keyword evidence="6" id="KW-1185">Reference proteome</keyword>
<evidence type="ECO:0000256" key="1">
    <source>
        <dbReference type="ARBA" id="ARBA00022574"/>
    </source>
</evidence>
<feature type="repeat" description="WD" evidence="3">
    <location>
        <begin position="309"/>
        <end position="350"/>
    </location>
</feature>
<dbReference type="InterPro" id="IPR001680">
    <property type="entry name" value="WD40_rpt"/>
</dbReference>
<proteinExistence type="predicted"/>
<evidence type="ECO:0000256" key="4">
    <source>
        <dbReference type="SAM" id="MobiDB-lite"/>
    </source>
</evidence>
<keyword evidence="2" id="KW-0677">Repeat</keyword>
<feature type="region of interest" description="Disordered" evidence="4">
    <location>
        <begin position="470"/>
        <end position="518"/>
    </location>
</feature>
<dbReference type="STRING" id="268474.A0A0V1MXV5"/>
<evidence type="ECO:0000313" key="5">
    <source>
        <dbReference type="EMBL" id="KRZ76616.1"/>
    </source>
</evidence>
<dbReference type="InterPro" id="IPR015943">
    <property type="entry name" value="WD40/YVTN_repeat-like_dom_sf"/>
</dbReference>
<dbReference type="EMBL" id="JYDO01000026">
    <property type="protein sequence ID" value="KRZ76617.1"/>
    <property type="molecule type" value="Genomic_DNA"/>
</dbReference>
<reference evidence="5 6" key="1">
    <citation type="submission" date="2015-01" db="EMBL/GenBank/DDBJ databases">
        <title>Evolution of Trichinella species and genotypes.</title>
        <authorList>
            <person name="Korhonen P.K."/>
            <person name="Edoardo P."/>
            <person name="Giuseppe L.R."/>
            <person name="Gasser R.B."/>
        </authorList>
    </citation>
    <scope>NUCLEOTIDE SEQUENCE [LARGE SCALE GENOMIC DNA]</scope>
    <source>
        <strain evidence="5">ISS1980</strain>
    </source>
</reference>
<dbReference type="EMBL" id="JYDO01000026">
    <property type="protein sequence ID" value="KRZ76616.1"/>
    <property type="molecule type" value="Genomic_DNA"/>
</dbReference>
<dbReference type="Proteomes" id="UP000054843">
    <property type="component" value="Unassembled WGS sequence"/>
</dbReference>
<dbReference type="Pfam" id="PF00400">
    <property type="entry name" value="WD40"/>
    <property type="match status" value="1"/>
</dbReference>
<protein>
    <submittedName>
        <fullName evidence="5">WD repeat-containing protein 20</fullName>
    </submittedName>
</protein>
<dbReference type="SUPFAM" id="SSF50978">
    <property type="entry name" value="WD40 repeat-like"/>
    <property type="match status" value="1"/>
</dbReference>
<dbReference type="InterPro" id="IPR051362">
    <property type="entry name" value="WD_repeat_creC_regulators"/>
</dbReference>
<dbReference type="OrthoDB" id="3367at2759"/>
<keyword evidence="1 3" id="KW-0853">WD repeat</keyword>
<evidence type="ECO:0000313" key="6">
    <source>
        <dbReference type="Proteomes" id="UP000054843"/>
    </source>
</evidence>
<name>A0A0V1MXV5_9BILA</name>
<dbReference type="InterPro" id="IPR036322">
    <property type="entry name" value="WD40_repeat_dom_sf"/>
</dbReference>
<feature type="region of interest" description="Disordered" evidence="4">
    <location>
        <begin position="640"/>
        <end position="662"/>
    </location>
</feature>
<feature type="region of interest" description="Disordered" evidence="4">
    <location>
        <begin position="551"/>
        <end position="574"/>
    </location>
</feature>
<dbReference type="Gene3D" id="2.130.10.10">
    <property type="entry name" value="YVTN repeat-like/Quinoprotein amine dehydrogenase"/>
    <property type="match status" value="2"/>
</dbReference>
<dbReference type="AlphaFoldDB" id="A0A0V1MXV5"/>
<sequence length="662" mass="72626">MALTNDSSGAGCIDNAAKEESIKSQFITREGTYKLMTLSEYSRPSRMPLNTTQGNNVAGSAVVHVSFITLDNGSNNGSSSNDECEDCKEKICFNVGRELYVYNYAGVAKAADLSRPIDKRVYKGTYPTCHDFDQTCTSTDNCELLVGFSAGQIQLINPFKKDTQVVNKLFNEDRLIDKSRVTCLKWIPGAQQHFLASHTSGFLYVYNVELSAGGSLPAYQLFKQGDGFAVHTCKTKSSRNPVYRWTVGEGAVNEFAFSPDGHSLAVVIDELFIGPINQKFIGFIFYLQVSEDGYLRVFDYHSMELQGVMRSYFGGLLCVAWSPDAKYIVTGGEDDLVTVYSVLEKRTVCRGQGHRSWVSKVAFDPYTSQVFCSADSVLHLDSEEDLRTVNHCISRGCSFRGSVGGASSNRYDKDSVSSVSSLCGVTYRFGSVGHDTLLCLWDLSEDDLKAPTQLARLRNSVVLHHSPALLGRSASTGPDRGTGKKVVNSEKGSGSVFTEKASKKQSTDNANTNSSGSKNKKLLINLTGKCVEKGVPILNTVKTNCAFANAAEHQQQQQHHQQQQQQQQHQQHNDHHINSATSVLGSPICPYIQDVPIIQPLISKKIAHERLSVLVFREDSIVTACQEGFVCTWARPGRSAQPNFNSPKQTTSPSLLTSGTIV</sequence>
<comment type="caution">
    <text evidence="5">The sequence shown here is derived from an EMBL/GenBank/DDBJ whole genome shotgun (WGS) entry which is preliminary data.</text>
</comment>
<dbReference type="PROSITE" id="PS50082">
    <property type="entry name" value="WD_REPEATS_2"/>
    <property type="match status" value="1"/>
</dbReference>
<dbReference type="PANTHER" id="PTHR14107">
    <property type="entry name" value="WD REPEAT PROTEIN"/>
    <property type="match status" value="1"/>
</dbReference>
<accession>A0A0V1MXV5</accession>
<organism evidence="5 6">
    <name type="scientific">Trichinella papuae</name>
    <dbReference type="NCBI Taxonomy" id="268474"/>
    <lineage>
        <taxon>Eukaryota</taxon>
        <taxon>Metazoa</taxon>
        <taxon>Ecdysozoa</taxon>
        <taxon>Nematoda</taxon>
        <taxon>Enoplea</taxon>
        <taxon>Dorylaimia</taxon>
        <taxon>Trichinellida</taxon>
        <taxon>Trichinellidae</taxon>
        <taxon>Trichinella</taxon>
    </lineage>
</organism>
<dbReference type="PANTHER" id="PTHR14107:SF16">
    <property type="entry name" value="AT02583P"/>
    <property type="match status" value="1"/>
</dbReference>
<feature type="compositionally biased region" description="Low complexity" evidence="4">
    <location>
        <begin position="553"/>
        <end position="570"/>
    </location>
</feature>
<dbReference type="SMART" id="SM00320">
    <property type="entry name" value="WD40"/>
    <property type="match status" value="4"/>
</dbReference>
<evidence type="ECO:0000256" key="2">
    <source>
        <dbReference type="ARBA" id="ARBA00022737"/>
    </source>
</evidence>